<comment type="subcellular location">
    <subcellularLocation>
        <location evidence="2">Membrane</location>
        <topology evidence="2">Multi-pass membrane protein</topology>
    </subcellularLocation>
</comment>
<evidence type="ECO:0000256" key="11">
    <source>
        <dbReference type="ARBA" id="ARBA00023136"/>
    </source>
</evidence>
<keyword evidence="7" id="KW-0863">Zinc-finger</keyword>
<reference evidence="14 15" key="1">
    <citation type="submission" date="2019-09" db="EMBL/GenBank/DDBJ databases">
        <title>Nitrincola iocasae sp. nov., a bacterium isolated from the sediment collected at a cold seep field in South China Sea.</title>
        <authorList>
            <person name="Zhang H."/>
            <person name="Wang H."/>
            <person name="Li C."/>
        </authorList>
    </citation>
    <scope>NUCLEOTIDE SEQUENCE [LARGE SCALE GENOMIC DNA]</scope>
    <source>
        <strain evidence="14 15">KXZD1103</strain>
    </source>
</reference>
<dbReference type="KEGG" id="nik:F5I99_13475"/>
<accession>A0A5J6LFM8</accession>
<dbReference type="AlphaFoldDB" id="A0A5J6LFM8"/>
<gene>
    <name evidence="14" type="ORF">F5I99_13475</name>
</gene>
<keyword evidence="8" id="KW-0833">Ubl conjugation pathway</keyword>
<dbReference type="EC" id="2.3.2.27" evidence="3"/>
<feature type="transmembrane region" description="Helical" evidence="12">
    <location>
        <begin position="12"/>
        <end position="31"/>
    </location>
</feature>
<evidence type="ECO:0000256" key="6">
    <source>
        <dbReference type="ARBA" id="ARBA00022723"/>
    </source>
</evidence>
<organism evidence="14 15">
    <name type="scientific">Nitrincola iocasae</name>
    <dbReference type="NCBI Taxonomy" id="2614693"/>
    <lineage>
        <taxon>Bacteria</taxon>
        <taxon>Pseudomonadati</taxon>
        <taxon>Pseudomonadota</taxon>
        <taxon>Gammaproteobacteria</taxon>
        <taxon>Oceanospirillales</taxon>
        <taxon>Oceanospirillaceae</taxon>
        <taxon>Nitrincola</taxon>
    </lineage>
</organism>
<feature type="transmembrane region" description="Helical" evidence="12">
    <location>
        <begin position="283"/>
        <end position="303"/>
    </location>
</feature>
<dbReference type="InterPro" id="IPR022170">
    <property type="entry name" value="MUL1-like"/>
</dbReference>
<name>A0A5J6LFM8_9GAMM</name>
<protein>
    <recommendedName>
        <fullName evidence="3">RING-type E3 ubiquitin transferase</fullName>
        <ecNumber evidence="3">2.3.2.27</ecNumber>
    </recommendedName>
</protein>
<evidence type="ECO:0000256" key="1">
    <source>
        <dbReference type="ARBA" id="ARBA00000900"/>
    </source>
</evidence>
<evidence type="ECO:0000256" key="10">
    <source>
        <dbReference type="ARBA" id="ARBA00022989"/>
    </source>
</evidence>
<evidence type="ECO:0000256" key="5">
    <source>
        <dbReference type="ARBA" id="ARBA00022692"/>
    </source>
</evidence>
<evidence type="ECO:0000256" key="12">
    <source>
        <dbReference type="SAM" id="Phobius"/>
    </source>
</evidence>
<evidence type="ECO:0000256" key="7">
    <source>
        <dbReference type="ARBA" id="ARBA00022771"/>
    </source>
</evidence>
<dbReference type="Pfam" id="PF12483">
    <property type="entry name" value="GIDE"/>
    <property type="match status" value="1"/>
</dbReference>
<evidence type="ECO:0000256" key="3">
    <source>
        <dbReference type="ARBA" id="ARBA00012483"/>
    </source>
</evidence>
<dbReference type="GO" id="GO:0016567">
    <property type="term" value="P:protein ubiquitination"/>
    <property type="evidence" value="ECO:0007669"/>
    <property type="project" value="InterPro"/>
</dbReference>
<keyword evidence="15" id="KW-1185">Reference proteome</keyword>
<evidence type="ECO:0000313" key="15">
    <source>
        <dbReference type="Proteomes" id="UP000325606"/>
    </source>
</evidence>
<keyword evidence="6" id="KW-0479">Metal-binding</keyword>
<dbReference type="GO" id="GO:0008270">
    <property type="term" value="F:zinc ion binding"/>
    <property type="evidence" value="ECO:0007669"/>
    <property type="project" value="UniProtKB-KW"/>
</dbReference>
<keyword evidence="4" id="KW-0808">Transferase</keyword>
<keyword evidence="5 12" id="KW-0812">Transmembrane</keyword>
<evidence type="ECO:0000256" key="8">
    <source>
        <dbReference type="ARBA" id="ARBA00022786"/>
    </source>
</evidence>
<dbReference type="Proteomes" id="UP000325606">
    <property type="component" value="Chromosome"/>
</dbReference>
<dbReference type="RefSeq" id="WP_151056821.1">
    <property type="nucleotide sequence ID" value="NZ_CP044222.1"/>
</dbReference>
<dbReference type="GO" id="GO:0016020">
    <property type="term" value="C:membrane"/>
    <property type="evidence" value="ECO:0007669"/>
    <property type="project" value="UniProtKB-SubCell"/>
</dbReference>
<proteinExistence type="predicted"/>
<evidence type="ECO:0000259" key="13">
    <source>
        <dbReference type="Pfam" id="PF12483"/>
    </source>
</evidence>
<keyword evidence="9" id="KW-0862">Zinc</keyword>
<dbReference type="GO" id="GO:0061630">
    <property type="term" value="F:ubiquitin protein ligase activity"/>
    <property type="evidence" value="ECO:0007669"/>
    <property type="project" value="UniProtKB-EC"/>
</dbReference>
<feature type="domain" description="E3 Ubiquitin ligase MUL1-like" evidence="13">
    <location>
        <begin position="93"/>
        <end position="187"/>
    </location>
</feature>
<evidence type="ECO:0000313" key="14">
    <source>
        <dbReference type="EMBL" id="QEW07419.1"/>
    </source>
</evidence>
<evidence type="ECO:0000256" key="2">
    <source>
        <dbReference type="ARBA" id="ARBA00004141"/>
    </source>
</evidence>
<dbReference type="EMBL" id="CP044222">
    <property type="protein sequence ID" value="QEW07419.1"/>
    <property type="molecule type" value="Genomic_DNA"/>
</dbReference>
<comment type="catalytic activity">
    <reaction evidence="1">
        <text>S-ubiquitinyl-[E2 ubiquitin-conjugating enzyme]-L-cysteine + [acceptor protein]-L-lysine = [E2 ubiquitin-conjugating enzyme]-L-cysteine + N(6)-ubiquitinyl-[acceptor protein]-L-lysine.</text>
        <dbReference type="EC" id="2.3.2.27"/>
    </reaction>
</comment>
<keyword evidence="10 12" id="KW-1133">Transmembrane helix</keyword>
<sequence>MFLDLYIDRQEQVLGITLCGLSILAALFFMFRHLRRYRLITDTPTAMIRSAPQGYVEIIGHVISGEGGLLQAPLSGRPCVWYRYRIDRQADGGKGGWKLAERGSSDAWFQINDGTGVCLIDPEKAEMDVAQRSIWHGSTPNPSSLLKYATSLGSPSLSGSRYRYTEHLIMEHEQVYALGHFQTVGGGRDTATLNKLQADIIRDWKRNHALLLTRFAAPGATEFSTIEWQAVRQAALEEAEMQRQYQNNLPDMHVLTHPGKPGHPLLISTQDESRLIKRFRQRALLCLVAMLAALWFCIELLMAQVL</sequence>
<keyword evidence="11 12" id="KW-0472">Membrane</keyword>
<evidence type="ECO:0000256" key="9">
    <source>
        <dbReference type="ARBA" id="ARBA00022833"/>
    </source>
</evidence>
<evidence type="ECO:0000256" key="4">
    <source>
        <dbReference type="ARBA" id="ARBA00022679"/>
    </source>
</evidence>